<accession>A0A2P2BXG8</accession>
<keyword evidence="4 8" id="KW-0812">Transmembrane</keyword>
<protein>
    <submittedName>
        <fullName evidence="9">Accessory gene regulator B</fullName>
        <ecNumber evidence="9">3.4.-.-</ecNumber>
    </submittedName>
</protein>
<evidence type="ECO:0000256" key="7">
    <source>
        <dbReference type="ARBA" id="ARBA00023136"/>
    </source>
</evidence>
<dbReference type="GO" id="GO:0008233">
    <property type="term" value="F:peptidase activity"/>
    <property type="evidence" value="ECO:0007669"/>
    <property type="project" value="UniProtKB-KW"/>
</dbReference>
<evidence type="ECO:0000256" key="8">
    <source>
        <dbReference type="SAM" id="Phobius"/>
    </source>
</evidence>
<dbReference type="InterPro" id="IPR006741">
    <property type="entry name" value="AgrB"/>
</dbReference>
<dbReference type="EC" id="3.4.-.-" evidence="9"/>
<dbReference type="AlphaFoldDB" id="A0A2P2BXG8"/>
<dbReference type="GO" id="GO:0006508">
    <property type="term" value="P:proteolysis"/>
    <property type="evidence" value="ECO:0007669"/>
    <property type="project" value="UniProtKB-KW"/>
</dbReference>
<keyword evidence="10" id="KW-1185">Reference proteome</keyword>
<reference evidence="9 10" key="1">
    <citation type="submission" date="2014-09" db="EMBL/GenBank/DDBJ databases">
        <authorList>
            <person name="Hornung B.V."/>
        </authorList>
    </citation>
    <scope>NUCLEOTIDE SEQUENCE [LARGE SCALE GENOMIC DNA]</scope>
    <source>
        <strain evidence="9 10">FRIFI</strain>
    </source>
</reference>
<dbReference type="GO" id="GO:0016020">
    <property type="term" value="C:membrane"/>
    <property type="evidence" value="ECO:0007669"/>
    <property type="project" value="InterPro"/>
</dbReference>
<dbReference type="EMBL" id="LN650648">
    <property type="protein sequence ID" value="CEI73864.1"/>
    <property type="molecule type" value="Genomic_DNA"/>
</dbReference>
<gene>
    <name evidence="9" type="ORF">FRIFI_2338</name>
</gene>
<evidence type="ECO:0000313" key="10">
    <source>
        <dbReference type="Proteomes" id="UP000245695"/>
    </source>
</evidence>
<evidence type="ECO:0000256" key="4">
    <source>
        <dbReference type="ARBA" id="ARBA00022692"/>
    </source>
</evidence>
<dbReference type="Pfam" id="PF04647">
    <property type="entry name" value="AgrB"/>
    <property type="match status" value="1"/>
</dbReference>
<dbReference type="RefSeq" id="WP_166505934.1">
    <property type="nucleotide sequence ID" value="NZ_LN650648.1"/>
</dbReference>
<sequence length="191" mass="21859">MIREKIRSFTEDVCDHNGYTNEVKEEIEYTLSIFLFEITKIFIVILLFSLLGLFKEISLVMIVMGLTKPFTGGYHESTQIKCLVATIILSGIIIILSINNNLNFISIILLNLINIFSVYHQAPIINEDMPLTREDLIRKNRIIATISCIIFFIIALILSSKGIYSSIITWTLVIDSCLMFNKKYKIKIKGD</sequence>
<organism evidence="9 10">
    <name type="scientific">Romboutsia hominis</name>
    <dbReference type="NCBI Taxonomy" id="1507512"/>
    <lineage>
        <taxon>Bacteria</taxon>
        <taxon>Bacillati</taxon>
        <taxon>Bacillota</taxon>
        <taxon>Clostridia</taxon>
        <taxon>Peptostreptococcales</taxon>
        <taxon>Peptostreptococcaceae</taxon>
        <taxon>Romboutsia</taxon>
    </lineage>
</organism>
<dbReference type="SMART" id="SM00793">
    <property type="entry name" value="AgrB"/>
    <property type="match status" value="1"/>
</dbReference>
<evidence type="ECO:0000256" key="2">
    <source>
        <dbReference type="ARBA" id="ARBA00022654"/>
    </source>
</evidence>
<feature type="transmembrane region" description="Helical" evidence="8">
    <location>
        <begin position="142"/>
        <end position="158"/>
    </location>
</feature>
<feature type="transmembrane region" description="Helical" evidence="8">
    <location>
        <begin position="78"/>
        <end position="98"/>
    </location>
</feature>
<keyword evidence="2" id="KW-0673">Quorum sensing</keyword>
<feature type="transmembrane region" description="Helical" evidence="8">
    <location>
        <begin position="164"/>
        <end position="181"/>
    </location>
</feature>
<evidence type="ECO:0000256" key="5">
    <source>
        <dbReference type="ARBA" id="ARBA00022801"/>
    </source>
</evidence>
<feature type="transmembrane region" description="Helical" evidence="8">
    <location>
        <begin position="41"/>
        <end position="66"/>
    </location>
</feature>
<evidence type="ECO:0000256" key="6">
    <source>
        <dbReference type="ARBA" id="ARBA00022989"/>
    </source>
</evidence>
<dbReference type="GO" id="GO:0009372">
    <property type="term" value="P:quorum sensing"/>
    <property type="evidence" value="ECO:0007669"/>
    <property type="project" value="UniProtKB-KW"/>
</dbReference>
<name>A0A2P2BXG8_9FIRM</name>
<evidence type="ECO:0000313" key="9">
    <source>
        <dbReference type="EMBL" id="CEI73864.1"/>
    </source>
</evidence>
<keyword evidence="7 8" id="KW-0472">Membrane</keyword>
<evidence type="ECO:0000256" key="3">
    <source>
        <dbReference type="ARBA" id="ARBA00022670"/>
    </source>
</evidence>
<proteinExistence type="predicted"/>
<dbReference type="KEGG" id="rhom:FRIFI_2338"/>
<evidence type="ECO:0000256" key="1">
    <source>
        <dbReference type="ARBA" id="ARBA00022475"/>
    </source>
</evidence>
<keyword evidence="5 9" id="KW-0378">Hydrolase</keyword>
<keyword evidence="6 8" id="KW-1133">Transmembrane helix</keyword>
<dbReference type="Proteomes" id="UP000245695">
    <property type="component" value="Chromosome 1"/>
</dbReference>
<keyword evidence="3" id="KW-0645">Protease</keyword>
<keyword evidence="1" id="KW-1003">Cell membrane</keyword>